<feature type="non-terminal residue" evidence="1">
    <location>
        <position position="79"/>
    </location>
</feature>
<accession>A0AAP2E5B6</accession>
<reference evidence="1 2" key="1">
    <citation type="submission" date="2021-05" db="EMBL/GenBank/DDBJ databases">
        <title>A Polyphasic approach of four new species of the genus Ohtaekwangia: Ohtaekwangia histidinii sp. nov., Ohtaekwangia cretensis sp. nov., Ohtaekwangia indiensis sp. nov., Ohtaekwangia reichenbachii sp. nov. from diverse environment.</title>
        <authorList>
            <person name="Octaviana S."/>
        </authorList>
    </citation>
    <scope>NUCLEOTIDE SEQUENCE [LARGE SCALE GENOMIC DNA]</scope>
    <source>
        <strain evidence="1 2">PWU5</strain>
    </source>
</reference>
<proteinExistence type="predicted"/>
<protein>
    <submittedName>
        <fullName evidence="1">Uncharacterized protein</fullName>
    </submittedName>
</protein>
<evidence type="ECO:0000313" key="1">
    <source>
        <dbReference type="EMBL" id="MBT1712629.1"/>
    </source>
</evidence>
<dbReference type="AlphaFoldDB" id="A0AAP2E5B6"/>
<dbReference type="EMBL" id="JAHESE010000255">
    <property type="protein sequence ID" value="MBT1712629.1"/>
    <property type="molecule type" value="Genomic_DNA"/>
</dbReference>
<gene>
    <name evidence="1" type="ORF">KK062_30630</name>
</gene>
<name>A0AAP2E5B6_9BACT</name>
<dbReference type="RefSeq" id="WP_254088154.1">
    <property type="nucleotide sequence ID" value="NZ_JAHESE010000255.1"/>
</dbReference>
<dbReference type="Proteomes" id="UP001319080">
    <property type="component" value="Unassembled WGS sequence"/>
</dbReference>
<evidence type="ECO:0000313" key="2">
    <source>
        <dbReference type="Proteomes" id="UP001319080"/>
    </source>
</evidence>
<keyword evidence="2" id="KW-1185">Reference proteome</keyword>
<comment type="caution">
    <text evidence="1">The sequence shown here is derived from an EMBL/GenBank/DDBJ whole genome shotgun (WGS) entry which is preliminary data.</text>
</comment>
<sequence>SIVADFINLHEGVLIIKFNSQVSGNTDLYKIKSFQKIVIESNGINPYAYLIVDAGNVKFMTEELYDMLERLLLVQLDVC</sequence>
<feature type="non-terminal residue" evidence="1">
    <location>
        <position position="1"/>
    </location>
</feature>
<organism evidence="1 2">
    <name type="scientific">Dawidia cretensis</name>
    <dbReference type="NCBI Taxonomy" id="2782350"/>
    <lineage>
        <taxon>Bacteria</taxon>
        <taxon>Pseudomonadati</taxon>
        <taxon>Bacteroidota</taxon>
        <taxon>Cytophagia</taxon>
        <taxon>Cytophagales</taxon>
        <taxon>Chryseotaleaceae</taxon>
        <taxon>Dawidia</taxon>
    </lineage>
</organism>